<feature type="domain" description="CHAT" evidence="4">
    <location>
        <begin position="607"/>
        <end position="888"/>
    </location>
</feature>
<dbReference type="PANTHER" id="PTHR10098:SF108">
    <property type="entry name" value="TETRATRICOPEPTIDE REPEAT PROTEIN 28"/>
    <property type="match status" value="1"/>
</dbReference>
<comment type="caution">
    <text evidence="5">The sequence shown here is derived from an EMBL/GenBank/DDBJ whole genome shotgun (WGS) entry which is preliminary data.</text>
</comment>
<evidence type="ECO:0000256" key="2">
    <source>
        <dbReference type="SAM" id="Coils"/>
    </source>
</evidence>
<feature type="repeat" description="TPR" evidence="1">
    <location>
        <begin position="321"/>
        <end position="354"/>
    </location>
</feature>
<organism evidence="5 6">
    <name type="scientific">Pseudanabaena frigida</name>
    <dbReference type="NCBI Taxonomy" id="945775"/>
    <lineage>
        <taxon>Bacteria</taxon>
        <taxon>Bacillati</taxon>
        <taxon>Cyanobacteriota</taxon>
        <taxon>Cyanophyceae</taxon>
        <taxon>Pseudanabaenales</taxon>
        <taxon>Pseudanabaenaceae</taxon>
        <taxon>Pseudanabaena</taxon>
    </lineage>
</organism>
<feature type="signal peptide" evidence="3">
    <location>
        <begin position="1"/>
        <end position="24"/>
    </location>
</feature>
<feature type="coiled-coil region" evidence="2">
    <location>
        <begin position="87"/>
        <end position="117"/>
    </location>
</feature>
<evidence type="ECO:0000313" key="6">
    <source>
        <dbReference type="Proteomes" id="UP000249467"/>
    </source>
</evidence>
<reference evidence="5 6" key="2">
    <citation type="submission" date="2018-06" db="EMBL/GenBank/DDBJ databases">
        <title>Metagenomic assembly of (sub)arctic Cyanobacteria and their associated microbiome from non-axenic cultures.</title>
        <authorList>
            <person name="Baurain D."/>
        </authorList>
    </citation>
    <scope>NUCLEOTIDE SEQUENCE [LARGE SCALE GENOMIC DNA]</scope>
    <source>
        <strain evidence="5">ULC066bin1</strain>
    </source>
</reference>
<gene>
    <name evidence="5" type="ORF">DCF19_21585</name>
</gene>
<keyword evidence="3" id="KW-0732">Signal</keyword>
<name>A0A2W4XP79_9CYAN</name>
<dbReference type="Pfam" id="PF13424">
    <property type="entry name" value="TPR_12"/>
    <property type="match status" value="4"/>
</dbReference>
<dbReference type="SMART" id="SM00028">
    <property type="entry name" value="TPR"/>
    <property type="match status" value="10"/>
</dbReference>
<dbReference type="PROSITE" id="PS50005">
    <property type="entry name" value="TPR"/>
    <property type="match status" value="3"/>
</dbReference>
<feature type="repeat" description="TPR" evidence="1">
    <location>
        <begin position="241"/>
        <end position="274"/>
    </location>
</feature>
<accession>A0A2W4XP79</accession>
<dbReference type="InterPro" id="IPR019734">
    <property type="entry name" value="TPR_rpt"/>
</dbReference>
<feature type="chain" id="PRO_5016180338" evidence="3">
    <location>
        <begin position="25"/>
        <end position="890"/>
    </location>
</feature>
<dbReference type="Gene3D" id="1.25.40.10">
    <property type="entry name" value="Tetratricopeptide repeat domain"/>
    <property type="match status" value="2"/>
</dbReference>
<dbReference type="Pfam" id="PF12770">
    <property type="entry name" value="CHAT"/>
    <property type="match status" value="1"/>
</dbReference>
<dbReference type="AlphaFoldDB" id="A0A2W4XP79"/>
<dbReference type="InterPro" id="IPR011990">
    <property type="entry name" value="TPR-like_helical_dom_sf"/>
</dbReference>
<dbReference type="EMBL" id="QBML01000041">
    <property type="protein sequence ID" value="PZO36395.1"/>
    <property type="molecule type" value="Genomic_DNA"/>
</dbReference>
<evidence type="ECO:0000256" key="1">
    <source>
        <dbReference type="PROSITE-ProRule" id="PRU00339"/>
    </source>
</evidence>
<dbReference type="PANTHER" id="PTHR10098">
    <property type="entry name" value="RAPSYN-RELATED"/>
    <property type="match status" value="1"/>
</dbReference>
<reference evidence="5 6" key="1">
    <citation type="submission" date="2018-04" db="EMBL/GenBank/DDBJ databases">
        <authorList>
            <person name="Go L.Y."/>
            <person name="Mitchell J.A."/>
        </authorList>
    </citation>
    <scope>NUCLEOTIDE SEQUENCE [LARGE SCALE GENOMIC DNA]</scope>
    <source>
        <strain evidence="5">ULC066bin1</strain>
    </source>
</reference>
<keyword evidence="1" id="KW-0802">TPR repeat</keyword>
<evidence type="ECO:0000313" key="5">
    <source>
        <dbReference type="EMBL" id="PZO36395.1"/>
    </source>
</evidence>
<keyword evidence="2" id="KW-0175">Coiled coil</keyword>
<dbReference type="Proteomes" id="UP000249467">
    <property type="component" value="Unassembled WGS sequence"/>
</dbReference>
<sequence length="890" mass="98392">MKSKGYAIAILFVIGLTSPIAAWAAGISNPAIPSQDVRSPADELVEKGFQQFRAQKFDLAFASWQQALKLYQQQKNSKGAINVLAGLAEASKQLGKYEQAIAYLQQLLALAQSLEDRQTEADALGNLGNNYRVIGNSVKALEVQNQRLAIMQELSDLQGEGKVRASLGNIYYDLGNYSKAETFYRQSLELAQRLGDRQTEANVLADLGNNYRVIGNYVKALEVQNQGLVIRKELSDRQGEGQVRASLGNIYYDLGNYNKAETFYRQSLKIAKEVGNNNGEVFLYNSLGGIAGAREEYQEAIKNYKQSLAIAQKIGLRAEEGNALNNIGSGYHVQRKYKEAITYYEQALTVAKDIKNPRIEGAAIGGLGLAYVFLGEYDKALSFQEQSWVLAKQIGDRRLEAMTLSNWGYTLWRSQKYPEAEQKFLNSLSLLESLRSNLSDNDKVSIFDTQLHAFNLLQQIMVAQNKPEVALEIAERGRARAFAELLSRRLNSSAPLKAEQKRDANAVSLESVNIADIRRIAQQQNAILVEYSLITDPSFIGQGKLKGEYTKLYIWVVQPSGAIAFREVDLTKNSSIVDLVSDMRSFFNDAGSIEQDPKKVAAKYGELKQLHTLLIQPIQDLLPKDDRTGVIFLPQSLLFLVPFAALIDPQDKFLIERYTVQIAPAIQVLDLTHQIRQQLQKVNLQEILIVGNPTMPTLGDPPVQLPSLLGAEKEAKAIASLLKTTFLTGNQATKVEVVEKMKNARFIHLATHGLLEEYRKGDIPGAIALAPSQINGQTDDGFLTAGEIITMRLNAEMVVLSACKTGQGLLTGDGVIGLSRSLITAGVPSVVVSLWSVPDDPTALLMTTFYKKFQTIPNKAQALRQAMLETKSKYPDPLNWAAFTLIGESQ</sequence>
<protein>
    <submittedName>
        <fullName evidence="5">Fis family transcriptional regulator</fullName>
    </submittedName>
</protein>
<feature type="repeat" description="TPR" evidence="1">
    <location>
        <begin position="161"/>
        <end position="194"/>
    </location>
</feature>
<dbReference type="InterPro" id="IPR024983">
    <property type="entry name" value="CHAT_dom"/>
</dbReference>
<evidence type="ECO:0000256" key="3">
    <source>
        <dbReference type="SAM" id="SignalP"/>
    </source>
</evidence>
<evidence type="ECO:0000259" key="4">
    <source>
        <dbReference type="Pfam" id="PF12770"/>
    </source>
</evidence>
<dbReference type="SUPFAM" id="SSF48452">
    <property type="entry name" value="TPR-like"/>
    <property type="match status" value="3"/>
</dbReference>
<proteinExistence type="predicted"/>